<reference evidence="2 3" key="1">
    <citation type="submission" date="2016-06" db="EMBL/GenBank/DDBJ databases">
        <authorList>
            <person name="Sutton G."/>
            <person name="Brinkac L."/>
            <person name="Sanka R."/>
            <person name="Adams M."/>
            <person name="Lau E."/>
            <person name="Sam S."/>
            <person name="Sreng N."/>
            <person name="Him V."/>
            <person name="Kerleguer A."/>
            <person name="Cheng S."/>
        </authorList>
    </citation>
    <scope>NUCLEOTIDE SEQUENCE [LARGE SCALE GENOMIC DNA]</scope>
    <source>
        <strain evidence="2 3">E2978</strain>
    </source>
</reference>
<dbReference type="Pfam" id="PF00934">
    <property type="entry name" value="PE"/>
    <property type="match status" value="1"/>
</dbReference>
<evidence type="ECO:0000259" key="1">
    <source>
        <dbReference type="Pfam" id="PF00934"/>
    </source>
</evidence>
<proteinExistence type="predicted"/>
<dbReference type="CDD" id="cd07067">
    <property type="entry name" value="HP_PGM_like"/>
    <property type="match status" value="1"/>
</dbReference>
<feature type="domain" description="PE" evidence="1">
    <location>
        <begin position="4"/>
        <end position="93"/>
    </location>
</feature>
<dbReference type="SMART" id="SM00855">
    <property type="entry name" value="PGAM"/>
    <property type="match status" value="1"/>
</dbReference>
<dbReference type="Gene3D" id="3.40.50.1240">
    <property type="entry name" value="Phosphoglycerate mutase-like"/>
    <property type="match status" value="1"/>
</dbReference>
<evidence type="ECO:0000313" key="3">
    <source>
        <dbReference type="Proteomes" id="UP000092086"/>
    </source>
</evidence>
<dbReference type="InterPro" id="IPR000084">
    <property type="entry name" value="PE-PGRS_N"/>
</dbReference>
<accession>A0ABD6P449</accession>
<dbReference type="SUPFAM" id="SSF140459">
    <property type="entry name" value="PE/PPE dimer-like"/>
    <property type="match status" value="1"/>
</dbReference>
<dbReference type="AlphaFoldDB" id="A0ABD6P449"/>
<dbReference type="EMBL" id="LZIT01000066">
    <property type="protein sequence ID" value="OBG43071.1"/>
    <property type="molecule type" value="Genomic_DNA"/>
</dbReference>
<organism evidence="2 3">
    <name type="scientific">Mycobacterium alsense</name>
    <dbReference type="NCBI Taxonomy" id="324058"/>
    <lineage>
        <taxon>Bacteria</taxon>
        <taxon>Bacillati</taxon>
        <taxon>Actinomycetota</taxon>
        <taxon>Actinomycetes</taxon>
        <taxon>Mycobacteriales</taxon>
        <taxon>Mycobacteriaceae</taxon>
        <taxon>Mycobacterium</taxon>
    </lineage>
</organism>
<dbReference type="InterPro" id="IPR038332">
    <property type="entry name" value="PPE_sf"/>
</dbReference>
<dbReference type="SUPFAM" id="SSF53254">
    <property type="entry name" value="Phosphoglycerate mutase-like"/>
    <property type="match status" value="1"/>
</dbReference>
<dbReference type="Pfam" id="PF21526">
    <property type="entry name" value="PGRS"/>
    <property type="match status" value="1"/>
</dbReference>
<dbReference type="Pfam" id="PF00300">
    <property type="entry name" value="His_Phos_1"/>
    <property type="match status" value="1"/>
</dbReference>
<dbReference type="InterPro" id="IPR029033">
    <property type="entry name" value="His_PPase_superfam"/>
</dbReference>
<dbReference type="RefSeq" id="WP_068206935.1">
    <property type="nucleotide sequence ID" value="NZ_LZIT01000066.1"/>
</dbReference>
<dbReference type="InterPro" id="IPR013078">
    <property type="entry name" value="His_Pase_superF_clade-1"/>
</dbReference>
<gene>
    <name evidence="2" type="ORF">A5672_10720</name>
</gene>
<dbReference type="Proteomes" id="UP000092086">
    <property type="component" value="Unassembled WGS sequence"/>
</dbReference>
<comment type="caution">
    <text evidence="2">The sequence shown here is derived from an EMBL/GenBank/DDBJ whole genome shotgun (WGS) entry which is preliminary data.</text>
</comment>
<sequence length="582" mass="56893">MSSMFVMPDWLEAAAADAAQIGSAVSAGNLTAAIPTTRLAAAGTDEVSAAVAALFGAHAQEYQAAAAQAATYHEQFLRTLTAAATTYAGAEANIASSLASAASDGFQTYVYGPIHGTGQAWIASPLGQALDPVINAPTELLLGRDLIGNGVAGTATSPTGGPGGLFFGDGGAGYSPTGGAGALGGAGGAAGWIGNGGAGGTGFAGGMGGVGGVGGWLMGNGGMGGGGGANGNGGTGGHAFFLGNGGLGGPGGAGGGVDGAAGRGGLFIGTGGPGGPSAPVIQIDFVRHGQSFGNAANLIDTAVPGPPLTQLGVDQANAIAGVLNGQGSFAGIFESQLIRAQQTAMPLAGIPGMPAPQVLSGLNEINAGIFEGMPQIPAGLFYLVGPMSWTLGFPLMPNMGLGTQFNGVVFNQGFTGALQTMYANALANPAVLAANGKVTEVAFSSAFAIETGTLMNVDNPNPLLMLTHSLPNTGVVQIQGNPTDGWTLVSWDGVPVGPATLPTKLFVDARNLLTAPQFAAFDIGQSMFSGDPAAIVNAVRGGINEVGAAAFTFPYAVTRDVMDAVAGTSLSGLQTELSGLIP</sequence>
<evidence type="ECO:0000313" key="2">
    <source>
        <dbReference type="EMBL" id="OBG43071.1"/>
    </source>
</evidence>
<dbReference type="InterPro" id="IPR048996">
    <property type="entry name" value="PGRS_rpt"/>
</dbReference>
<name>A0ABD6P449_9MYCO</name>
<dbReference type="Gene3D" id="1.10.287.850">
    <property type="entry name" value="HP0062-like domain"/>
    <property type="match status" value="1"/>
</dbReference>
<protein>
    <recommendedName>
        <fullName evidence="1">PE domain-containing protein</fullName>
    </recommendedName>
</protein>